<dbReference type="InterPro" id="IPR001460">
    <property type="entry name" value="PCN-bd_Tpept"/>
</dbReference>
<dbReference type="InterPro" id="IPR012338">
    <property type="entry name" value="Beta-lactam/transpept-like"/>
</dbReference>
<feature type="domain" description="NTF2-like N-terminal transpeptidase" evidence="2">
    <location>
        <begin position="57"/>
        <end position="169"/>
    </location>
</feature>
<proteinExistence type="predicted"/>
<dbReference type="SUPFAM" id="SSF56601">
    <property type="entry name" value="beta-lactamase/transpeptidase-like"/>
    <property type="match status" value="1"/>
</dbReference>
<dbReference type="EMBL" id="VJZD01000060">
    <property type="protein sequence ID" value="MPY32957.1"/>
    <property type="molecule type" value="Genomic_DNA"/>
</dbReference>
<dbReference type="AlphaFoldDB" id="A0A5N8VCI3"/>
<gene>
    <name evidence="3" type="ORF">FNH09_17315</name>
</gene>
<organism evidence="3 4">
    <name type="scientific">Streptomyces adustus</name>
    <dbReference type="NCBI Taxonomy" id="1609272"/>
    <lineage>
        <taxon>Bacteria</taxon>
        <taxon>Bacillati</taxon>
        <taxon>Actinomycetota</taxon>
        <taxon>Actinomycetes</taxon>
        <taxon>Kitasatosporales</taxon>
        <taxon>Streptomycetaceae</taxon>
        <taxon>Streptomyces</taxon>
    </lineage>
</organism>
<evidence type="ECO:0000259" key="2">
    <source>
        <dbReference type="Pfam" id="PF05223"/>
    </source>
</evidence>
<reference evidence="3 4" key="1">
    <citation type="submission" date="2019-07" db="EMBL/GenBank/DDBJ databases">
        <title>New species of Amycolatopsis and Streptomyces.</title>
        <authorList>
            <person name="Duangmal K."/>
            <person name="Teo W.F.A."/>
            <person name="Lipun K."/>
        </authorList>
    </citation>
    <scope>NUCLEOTIDE SEQUENCE [LARGE SCALE GENOMIC DNA]</scope>
    <source>
        <strain evidence="3 4">NBRC 109810</strain>
    </source>
</reference>
<dbReference type="GO" id="GO:0005886">
    <property type="term" value="C:plasma membrane"/>
    <property type="evidence" value="ECO:0007669"/>
    <property type="project" value="TreeGrafter"/>
</dbReference>
<dbReference type="OrthoDB" id="5241017at2"/>
<name>A0A5N8VCI3_9ACTN</name>
<feature type="domain" description="Penicillin-binding protein transpeptidase" evidence="1">
    <location>
        <begin position="273"/>
        <end position="545"/>
    </location>
</feature>
<sequence length="548" mass="56208">MNRAAKTVVTGAVTALLVAGGVGAYNLLHELTTVGDDGTEPAFDPAAVSRTPPSGDKAEELAETFLGNWSLQHLDSAAADTDEPTSAVQALKDYADGLHLKKLSFSHIRSSGPSAVTKGATKVAFDVTAEVDGGTWSYASAVAVRQSSNGATAVRWNNSVLYPGLQNDQSLTAGQLPPGASDATVVASDGRTDLSAYPSLRDIVASIRKHAPAKGGTPGIGVAVVDGDGIGVEAAEVFRKGRTPAIKTTIDAHLQEAAEHAVMDAHLQHKPAGTVALDWRTGHILALAHTGDHGDIAINGIKSPGSTMKIITSAALFDQAGLTADSPAPCADSLVANSQTFHNDEGVKAAPNATIAQAFTVSCNTSFIKDGFHYLVHDGDASALNEEATDVFGMGSWTIGGGVATTDPSIPADVQGSDQAAQFIGQGKVTATPLFMASVAATVRNTGFEQPIILPGQPQTSAPKRMSARTAGYLETMMRSVATSGTAAPRLRDLPGVGAKTGTAEEGDHTNGWLTAYNSHIAVAALVEGGTSGVDSAGYVVRQLLTAR</sequence>
<accession>A0A5N8VCI3</accession>
<comment type="caution">
    <text evidence="3">The sequence shown here is derived from an EMBL/GenBank/DDBJ whole genome shotgun (WGS) entry which is preliminary data.</text>
</comment>
<keyword evidence="4" id="KW-1185">Reference proteome</keyword>
<evidence type="ECO:0000313" key="4">
    <source>
        <dbReference type="Proteomes" id="UP000325849"/>
    </source>
</evidence>
<dbReference type="InterPro" id="IPR007887">
    <property type="entry name" value="MecA_N"/>
</dbReference>
<dbReference type="GO" id="GO:0046677">
    <property type="term" value="P:response to antibiotic"/>
    <property type="evidence" value="ECO:0007669"/>
    <property type="project" value="InterPro"/>
</dbReference>
<dbReference type="Pfam" id="PF00905">
    <property type="entry name" value="Transpeptidase"/>
    <property type="match status" value="1"/>
</dbReference>
<dbReference type="GO" id="GO:0071972">
    <property type="term" value="F:peptidoglycan L,D-transpeptidase activity"/>
    <property type="evidence" value="ECO:0007669"/>
    <property type="project" value="TreeGrafter"/>
</dbReference>
<dbReference type="PANTHER" id="PTHR30627:SF24">
    <property type="entry name" value="PENICILLIN-BINDING PROTEIN 4B"/>
    <property type="match status" value="1"/>
</dbReference>
<evidence type="ECO:0000259" key="1">
    <source>
        <dbReference type="Pfam" id="PF00905"/>
    </source>
</evidence>
<dbReference type="InterPro" id="IPR050515">
    <property type="entry name" value="Beta-lactam/transpept"/>
</dbReference>
<dbReference type="Gene3D" id="3.40.710.10">
    <property type="entry name" value="DD-peptidase/beta-lactamase superfamily"/>
    <property type="match status" value="1"/>
</dbReference>
<dbReference type="GO" id="GO:0071555">
    <property type="term" value="P:cell wall organization"/>
    <property type="evidence" value="ECO:0007669"/>
    <property type="project" value="TreeGrafter"/>
</dbReference>
<dbReference type="Pfam" id="PF05223">
    <property type="entry name" value="MecA_N"/>
    <property type="match status" value="1"/>
</dbReference>
<dbReference type="Proteomes" id="UP000325849">
    <property type="component" value="Unassembled WGS sequence"/>
</dbReference>
<dbReference type="RefSeq" id="WP_152888844.1">
    <property type="nucleotide sequence ID" value="NZ_VJZD01000060.1"/>
</dbReference>
<dbReference type="GO" id="GO:0008658">
    <property type="term" value="F:penicillin binding"/>
    <property type="evidence" value="ECO:0007669"/>
    <property type="project" value="InterPro"/>
</dbReference>
<protein>
    <submittedName>
        <fullName evidence="3">Penicillin-binding protein</fullName>
    </submittedName>
</protein>
<dbReference type="PANTHER" id="PTHR30627">
    <property type="entry name" value="PEPTIDOGLYCAN D,D-TRANSPEPTIDASE"/>
    <property type="match status" value="1"/>
</dbReference>
<evidence type="ECO:0000313" key="3">
    <source>
        <dbReference type="EMBL" id="MPY32957.1"/>
    </source>
</evidence>